<evidence type="ECO:0000313" key="2">
    <source>
        <dbReference type="Proteomes" id="UP001302126"/>
    </source>
</evidence>
<organism evidence="1 2">
    <name type="scientific">Podospora australis</name>
    <dbReference type="NCBI Taxonomy" id="1536484"/>
    <lineage>
        <taxon>Eukaryota</taxon>
        <taxon>Fungi</taxon>
        <taxon>Dikarya</taxon>
        <taxon>Ascomycota</taxon>
        <taxon>Pezizomycotina</taxon>
        <taxon>Sordariomycetes</taxon>
        <taxon>Sordariomycetidae</taxon>
        <taxon>Sordariales</taxon>
        <taxon>Podosporaceae</taxon>
        <taxon>Podospora</taxon>
    </lineage>
</organism>
<dbReference type="Proteomes" id="UP001302126">
    <property type="component" value="Unassembled WGS sequence"/>
</dbReference>
<accession>A0AAN7AED8</accession>
<reference evidence="1" key="2">
    <citation type="submission" date="2023-05" db="EMBL/GenBank/DDBJ databases">
        <authorList>
            <consortium name="Lawrence Berkeley National Laboratory"/>
            <person name="Steindorff A."/>
            <person name="Hensen N."/>
            <person name="Bonometti L."/>
            <person name="Westerberg I."/>
            <person name="Brannstrom I.O."/>
            <person name="Guillou S."/>
            <person name="Cros-Aarteil S."/>
            <person name="Calhoun S."/>
            <person name="Haridas S."/>
            <person name="Kuo A."/>
            <person name="Mondo S."/>
            <person name="Pangilinan J."/>
            <person name="Riley R."/>
            <person name="Labutti K."/>
            <person name="Andreopoulos B."/>
            <person name="Lipzen A."/>
            <person name="Chen C."/>
            <person name="Yanf M."/>
            <person name="Daum C."/>
            <person name="Ng V."/>
            <person name="Clum A."/>
            <person name="Ohm R."/>
            <person name="Martin F."/>
            <person name="Silar P."/>
            <person name="Natvig D."/>
            <person name="Lalanne C."/>
            <person name="Gautier V."/>
            <person name="Ament-Velasquez S.L."/>
            <person name="Kruys A."/>
            <person name="Hutchinson M.I."/>
            <person name="Powell A.J."/>
            <person name="Barry K."/>
            <person name="Miller A.N."/>
            <person name="Grigoriev I.V."/>
            <person name="Debuchy R."/>
            <person name="Gladieux P."/>
            <person name="Thoren M.H."/>
            <person name="Johannesson H."/>
        </authorList>
    </citation>
    <scope>NUCLEOTIDE SEQUENCE</scope>
    <source>
        <strain evidence="1">PSN309</strain>
    </source>
</reference>
<keyword evidence="2" id="KW-1185">Reference proteome</keyword>
<sequence>MPDTYSITIHNASNNPEEFFLFHAVPKPAEIPSPDIFSNVYLKSPQILGDGTSSVTFQTSNEYYAIYGTSVQSTDGKVRVGTSDYQPVKLGPHGSYFVLKAAEDGLSPQRDQAASAGKTTEVPGAFTIETDSSFRYPNPSNSYFGIGAKDPSTDEVVPVQTYPAKPAEVSQLFPKPKYYIASGSNQPGSIIETMKIGNEATFTLDSKGQYVPGKMVTGSGIIWSFGPPGH</sequence>
<gene>
    <name evidence="1" type="ORF">QBC35DRAFT_516875</name>
</gene>
<comment type="caution">
    <text evidence="1">The sequence shown here is derived from an EMBL/GenBank/DDBJ whole genome shotgun (WGS) entry which is preliminary data.</text>
</comment>
<dbReference type="EMBL" id="MU864448">
    <property type="protein sequence ID" value="KAK4185481.1"/>
    <property type="molecule type" value="Genomic_DNA"/>
</dbReference>
<proteinExistence type="predicted"/>
<protein>
    <submittedName>
        <fullName evidence="1">Uncharacterized protein</fullName>
    </submittedName>
</protein>
<evidence type="ECO:0000313" key="1">
    <source>
        <dbReference type="EMBL" id="KAK4185481.1"/>
    </source>
</evidence>
<name>A0AAN7AED8_9PEZI</name>
<reference evidence="1" key="1">
    <citation type="journal article" date="2023" name="Mol. Phylogenet. Evol.">
        <title>Genome-scale phylogeny and comparative genomics of the fungal order Sordariales.</title>
        <authorList>
            <person name="Hensen N."/>
            <person name="Bonometti L."/>
            <person name="Westerberg I."/>
            <person name="Brannstrom I.O."/>
            <person name="Guillou S."/>
            <person name="Cros-Aarteil S."/>
            <person name="Calhoun S."/>
            <person name="Haridas S."/>
            <person name="Kuo A."/>
            <person name="Mondo S."/>
            <person name="Pangilinan J."/>
            <person name="Riley R."/>
            <person name="LaButti K."/>
            <person name="Andreopoulos B."/>
            <person name="Lipzen A."/>
            <person name="Chen C."/>
            <person name="Yan M."/>
            <person name="Daum C."/>
            <person name="Ng V."/>
            <person name="Clum A."/>
            <person name="Steindorff A."/>
            <person name="Ohm R.A."/>
            <person name="Martin F."/>
            <person name="Silar P."/>
            <person name="Natvig D.O."/>
            <person name="Lalanne C."/>
            <person name="Gautier V."/>
            <person name="Ament-Velasquez S.L."/>
            <person name="Kruys A."/>
            <person name="Hutchinson M.I."/>
            <person name="Powell A.J."/>
            <person name="Barry K."/>
            <person name="Miller A.N."/>
            <person name="Grigoriev I.V."/>
            <person name="Debuchy R."/>
            <person name="Gladieux P."/>
            <person name="Hiltunen Thoren M."/>
            <person name="Johannesson H."/>
        </authorList>
    </citation>
    <scope>NUCLEOTIDE SEQUENCE</scope>
    <source>
        <strain evidence="1">PSN309</strain>
    </source>
</reference>
<dbReference type="AlphaFoldDB" id="A0AAN7AED8"/>